<comment type="caution">
    <text evidence="2">The sequence shown here is derived from an EMBL/GenBank/DDBJ whole genome shotgun (WGS) entry which is preliminary data.</text>
</comment>
<protein>
    <submittedName>
        <fullName evidence="2">Uncharacterized protein</fullName>
    </submittedName>
</protein>
<name>A0A9P5TWN8_9AGAR</name>
<feature type="compositionally biased region" description="Polar residues" evidence="1">
    <location>
        <begin position="8"/>
        <end position="18"/>
    </location>
</feature>
<dbReference type="Proteomes" id="UP000772434">
    <property type="component" value="Unassembled WGS sequence"/>
</dbReference>
<evidence type="ECO:0000313" key="3">
    <source>
        <dbReference type="Proteomes" id="UP000772434"/>
    </source>
</evidence>
<dbReference type="AlphaFoldDB" id="A0A9P5TWN8"/>
<reference evidence="2" key="1">
    <citation type="submission" date="2020-11" db="EMBL/GenBank/DDBJ databases">
        <authorList>
            <consortium name="DOE Joint Genome Institute"/>
            <person name="Ahrendt S."/>
            <person name="Riley R."/>
            <person name="Andreopoulos W."/>
            <person name="Labutti K."/>
            <person name="Pangilinan J."/>
            <person name="Ruiz-Duenas F.J."/>
            <person name="Barrasa J.M."/>
            <person name="Sanchez-Garcia M."/>
            <person name="Camarero S."/>
            <person name="Miyauchi S."/>
            <person name="Serrano A."/>
            <person name="Linde D."/>
            <person name="Babiker R."/>
            <person name="Drula E."/>
            <person name="Ayuso-Fernandez I."/>
            <person name="Pacheco R."/>
            <person name="Padilla G."/>
            <person name="Ferreira P."/>
            <person name="Barriuso J."/>
            <person name="Kellner H."/>
            <person name="Castanera R."/>
            <person name="Alfaro M."/>
            <person name="Ramirez L."/>
            <person name="Pisabarro A.G."/>
            <person name="Kuo A."/>
            <person name="Tritt A."/>
            <person name="Lipzen A."/>
            <person name="He G."/>
            <person name="Yan M."/>
            <person name="Ng V."/>
            <person name="Cullen D."/>
            <person name="Martin F."/>
            <person name="Rosso M.-N."/>
            <person name="Henrissat B."/>
            <person name="Hibbett D."/>
            <person name="Martinez A.T."/>
            <person name="Grigoriev I.V."/>
        </authorList>
    </citation>
    <scope>NUCLEOTIDE SEQUENCE</scope>
    <source>
        <strain evidence="2">AH 40177</strain>
    </source>
</reference>
<evidence type="ECO:0000256" key="1">
    <source>
        <dbReference type="SAM" id="MobiDB-lite"/>
    </source>
</evidence>
<keyword evidence="3" id="KW-1185">Reference proteome</keyword>
<accession>A0A9P5TWN8</accession>
<gene>
    <name evidence="2" type="ORF">BDP27DRAFT_1435107</name>
</gene>
<feature type="region of interest" description="Disordered" evidence="1">
    <location>
        <begin position="1"/>
        <end position="22"/>
    </location>
</feature>
<proteinExistence type="predicted"/>
<organism evidence="2 3">
    <name type="scientific">Rhodocollybia butyracea</name>
    <dbReference type="NCBI Taxonomy" id="206335"/>
    <lineage>
        <taxon>Eukaryota</taxon>
        <taxon>Fungi</taxon>
        <taxon>Dikarya</taxon>
        <taxon>Basidiomycota</taxon>
        <taxon>Agaricomycotina</taxon>
        <taxon>Agaricomycetes</taxon>
        <taxon>Agaricomycetidae</taxon>
        <taxon>Agaricales</taxon>
        <taxon>Marasmiineae</taxon>
        <taxon>Omphalotaceae</taxon>
        <taxon>Rhodocollybia</taxon>
    </lineage>
</organism>
<evidence type="ECO:0000313" key="2">
    <source>
        <dbReference type="EMBL" id="KAF9041136.1"/>
    </source>
</evidence>
<feature type="compositionally biased region" description="Basic and acidic residues" evidence="1">
    <location>
        <begin position="40"/>
        <end position="59"/>
    </location>
</feature>
<dbReference type="EMBL" id="JADNRY010000555">
    <property type="protein sequence ID" value="KAF9041136.1"/>
    <property type="molecule type" value="Genomic_DNA"/>
</dbReference>
<sequence length="75" mass="8613">MTHPENESGPSSRANPTVTHPRLTAATKIRIAFNWPRPQLDAHTKRENNRRERRLRPTLEMDATSSSELSRFAAF</sequence>
<feature type="region of interest" description="Disordered" evidence="1">
    <location>
        <begin position="36"/>
        <end position="75"/>
    </location>
</feature>